<organism evidence="1 2">
    <name type="scientific">Dryococelus australis</name>
    <dbReference type="NCBI Taxonomy" id="614101"/>
    <lineage>
        <taxon>Eukaryota</taxon>
        <taxon>Metazoa</taxon>
        <taxon>Ecdysozoa</taxon>
        <taxon>Arthropoda</taxon>
        <taxon>Hexapoda</taxon>
        <taxon>Insecta</taxon>
        <taxon>Pterygota</taxon>
        <taxon>Neoptera</taxon>
        <taxon>Polyneoptera</taxon>
        <taxon>Phasmatodea</taxon>
        <taxon>Verophasmatodea</taxon>
        <taxon>Anareolatae</taxon>
        <taxon>Phasmatidae</taxon>
        <taxon>Eurycanthinae</taxon>
        <taxon>Dryococelus</taxon>
    </lineage>
</organism>
<evidence type="ECO:0000313" key="1">
    <source>
        <dbReference type="EMBL" id="KAJ8888534.1"/>
    </source>
</evidence>
<dbReference type="EMBL" id="JARBHB010000003">
    <property type="protein sequence ID" value="KAJ8888534.1"/>
    <property type="molecule type" value="Genomic_DNA"/>
</dbReference>
<comment type="caution">
    <text evidence="1">The sequence shown here is derived from an EMBL/GenBank/DDBJ whole genome shotgun (WGS) entry which is preliminary data.</text>
</comment>
<sequence>MSNRRYAQGSELACSSVLILLRAPMGLQTATLSFLRAAVSERSDCSPAIKANRVQSPAGTLLEFSQMGIATDDAAVHSRIFSHVGIVPDDAACLRVFSVISHFPPRSCIPALLHTHPASPSSARKILFKVC</sequence>
<protein>
    <submittedName>
        <fullName evidence="1">Uncharacterized protein</fullName>
    </submittedName>
</protein>
<name>A0ABQ9HWR6_9NEOP</name>
<evidence type="ECO:0000313" key="2">
    <source>
        <dbReference type="Proteomes" id="UP001159363"/>
    </source>
</evidence>
<proteinExistence type="predicted"/>
<keyword evidence="2" id="KW-1185">Reference proteome</keyword>
<dbReference type="Proteomes" id="UP001159363">
    <property type="component" value="Chromosome 3"/>
</dbReference>
<reference evidence="1 2" key="1">
    <citation type="submission" date="2023-02" db="EMBL/GenBank/DDBJ databases">
        <title>LHISI_Scaffold_Assembly.</title>
        <authorList>
            <person name="Stuart O.P."/>
            <person name="Cleave R."/>
            <person name="Magrath M.J.L."/>
            <person name="Mikheyev A.S."/>
        </authorList>
    </citation>
    <scope>NUCLEOTIDE SEQUENCE [LARGE SCALE GENOMIC DNA]</scope>
    <source>
        <strain evidence="1">Daus_M_001</strain>
        <tissue evidence="1">Leg muscle</tissue>
    </source>
</reference>
<accession>A0ABQ9HWR6</accession>
<gene>
    <name evidence="1" type="ORF">PR048_008025</name>
</gene>